<dbReference type="Gene3D" id="3.40.50.150">
    <property type="entry name" value="Vaccinia Virus protein VP39"/>
    <property type="match status" value="1"/>
</dbReference>
<dbReference type="Gene3D" id="1.10.155.10">
    <property type="entry name" value="Chemotaxis receptor methyltransferase CheR, N-terminal domain"/>
    <property type="match status" value="1"/>
</dbReference>
<dbReference type="Pfam" id="PF03705">
    <property type="entry name" value="CheR_N"/>
    <property type="match status" value="1"/>
</dbReference>
<evidence type="ECO:0000256" key="5">
    <source>
        <dbReference type="ARBA" id="ARBA00022691"/>
    </source>
</evidence>
<dbReference type="InterPro" id="IPR050903">
    <property type="entry name" value="Bact_Chemotaxis_MeTrfase"/>
</dbReference>
<keyword evidence="5" id="KW-0949">S-adenosyl-L-methionine</keyword>
<keyword evidence="8" id="KW-1185">Reference proteome</keyword>
<dbReference type="InterPro" id="IPR029063">
    <property type="entry name" value="SAM-dependent_MTases_sf"/>
</dbReference>
<evidence type="ECO:0000256" key="2">
    <source>
        <dbReference type="ARBA" id="ARBA00012534"/>
    </source>
</evidence>
<dbReference type="InterPro" id="IPR036804">
    <property type="entry name" value="CheR_N_sf"/>
</dbReference>
<dbReference type="SUPFAM" id="SSF53335">
    <property type="entry name" value="S-adenosyl-L-methionine-dependent methyltransferases"/>
    <property type="match status" value="1"/>
</dbReference>
<proteinExistence type="predicted"/>
<dbReference type="RefSeq" id="WP_074642419.1">
    <property type="nucleotide sequence ID" value="NZ_AP025286.1"/>
</dbReference>
<evidence type="ECO:0000256" key="1">
    <source>
        <dbReference type="ARBA" id="ARBA00001541"/>
    </source>
</evidence>
<organism evidence="7 8">
    <name type="scientific">Treponema bryantii</name>
    <dbReference type="NCBI Taxonomy" id="163"/>
    <lineage>
        <taxon>Bacteria</taxon>
        <taxon>Pseudomonadati</taxon>
        <taxon>Spirochaetota</taxon>
        <taxon>Spirochaetia</taxon>
        <taxon>Spirochaetales</taxon>
        <taxon>Treponemataceae</taxon>
        <taxon>Treponema</taxon>
    </lineage>
</organism>
<dbReference type="PANTHER" id="PTHR24422:SF10">
    <property type="entry name" value="CHEMOTAXIS PROTEIN METHYLTRANSFERASE 2"/>
    <property type="match status" value="1"/>
</dbReference>
<evidence type="ECO:0000256" key="3">
    <source>
        <dbReference type="ARBA" id="ARBA00022603"/>
    </source>
</evidence>
<evidence type="ECO:0000313" key="7">
    <source>
        <dbReference type="EMBL" id="SEQ27315.1"/>
    </source>
</evidence>
<gene>
    <name evidence="7" type="ORF">SAMN04487977_103229</name>
</gene>
<evidence type="ECO:0000313" key="8">
    <source>
        <dbReference type="Proteomes" id="UP000182360"/>
    </source>
</evidence>
<dbReference type="SMART" id="SM00138">
    <property type="entry name" value="MeTrc"/>
    <property type="match status" value="1"/>
</dbReference>
<dbReference type="Proteomes" id="UP000182360">
    <property type="component" value="Unassembled WGS sequence"/>
</dbReference>
<dbReference type="PANTHER" id="PTHR24422">
    <property type="entry name" value="CHEMOTAXIS PROTEIN METHYLTRANSFERASE"/>
    <property type="match status" value="1"/>
</dbReference>
<dbReference type="PRINTS" id="PR00996">
    <property type="entry name" value="CHERMTFRASE"/>
</dbReference>
<comment type="catalytic activity">
    <reaction evidence="1">
        <text>L-glutamyl-[protein] + S-adenosyl-L-methionine = [protein]-L-glutamate 5-O-methyl ester + S-adenosyl-L-homocysteine</text>
        <dbReference type="Rhea" id="RHEA:24452"/>
        <dbReference type="Rhea" id="RHEA-COMP:10208"/>
        <dbReference type="Rhea" id="RHEA-COMP:10311"/>
        <dbReference type="ChEBI" id="CHEBI:29973"/>
        <dbReference type="ChEBI" id="CHEBI:57856"/>
        <dbReference type="ChEBI" id="CHEBI:59789"/>
        <dbReference type="ChEBI" id="CHEBI:82795"/>
        <dbReference type="EC" id="2.1.1.80"/>
    </reaction>
</comment>
<dbReference type="InterPro" id="IPR026024">
    <property type="entry name" value="Chemotaxis_MeTrfase_CheR"/>
</dbReference>
<keyword evidence="4 7" id="KW-0808">Transferase</keyword>
<dbReference type="EMBL" id="FOFU01000003">
    <property type="protein sequence ID" value="SEQ27315.1"/>
    <property type="molecule type" value="Genomic_DNA"/>
</dbReference>
<dbReference type="Pfam" id="PF01739">
    <property type="entry name" value="CheR"/>
    <property type="match status" value="1"/>
</dbReference>
<dbReference type="eggNOG" id="COG1352">
    <property type="taxonomic scope" value="Bacteria"/>
</dbReference>
<dbReference type="AlphaFoldDB" id="A0A1H9ENW6"/>
<dbReference type="PIRSF" id="PIRSF000410">
    <property type="entry name" value="CheR"/>
    <property type="match status" value="1"/>
</dbReference>
<dbReference type="STRING" id="163.SAMN04487775_105171"/>
<evidence type="ECO:0000259" key="6">
    <source>
        <dbReference type="PROSITE" id="PS50123"/>
    </source>
</evidence>
<dbReference type="PROSITE" id="PS50123">
    <property type="entry name" value="CHER"/>
    <property type="match status" value="1"/>
</dbReference>
<sequence>MLDVLTDADYELFRKVIYDESGITFSATNRSILDSRIKEMLRKKNLNTPQEYYELISKDPEEMKIMLDAVTTNLTRFFRNQPHFDSFVNYVIPHVIENKKTSSDHTIKIWSAGCSTGEEPYTIAMIMKEICPPDFNFHITASDISLKSIMTAQQGFYPEARVDGVPENYLSKYFTKVDGGYQIKDEIKKTIHFDYHNLKNDSGARNLDVVFCRNVLIYFDEPAQLAVINHFYDAMGPKSYLYIGHSESLFGMKTNFEFIKTEWACFYGKGVSK</sequence>
<keyword evidence="3 7" id="KW-0489">Methyltransferase</keyword>
<accession>A0A1H9ENW6</accession>
<dbReference type="GO" id="GO:0008983">
    <property type="term" value="F:protein-glutamate O-methyltransferase activity"/>
    <property type="evidence" value="ECO:0007669"/>
    <property type="project" value="UniProtKB-EC"/>
</dbReference>
<evidence type="ECO:0000256" key="4">
    <source>
        <dbReference type="ARBA" id="ARBA00022679"/>
    </source>
</evidence>
<dbReference type="GO" id="GO:0032259">
    <property type="term" value="P:methylation"/>
    <property type="evidence" value="ECO:0007669"/>
    <property type="project" value="UniProtKB-KW"/>
</dbReference>
<name>A0A1H9ENW6_9SPIR</name>
<reference evidence="7 8" key="1">
    <citation type="submission" date="2016-10" db="EMBL/GenBank/DDBJ databases">
        <authorList>
            <person name="de Groot N.N."/>
        </authorList>
    </citation>
    <scope>NUCLEOTIDE SEQUENCE [LARGE SCALE GENOMIC DNA]</scope>
    <source>
        <strain evidence="7 8">B25</strain>
    </source>
</reference>
<dbReference type="InterPro" id="IPR000780">
    <property type="entry name" value="CheR_MeTrfase"/>
</dbReference>
<dbReference type="EC" id="2.1.1.80" evidence="2"/>
<feature type="domain" description="CheR-type methyltransferase" evidence="6">
    <location>
        <begin position="1"/>
        <end position="258"/>
    </location>
</feature>
<dbReference type="OrthoDB" id="9816309at2"/>
<dbReference type="SUPFAM" id="SSF47757">
    <property type="entry name" value="Chemotaxis receptor methyltransferase CheR, N-terminal domain"/>
    <property type="match status" value="1"/>
</dbReference>
<dbReference type="InterPro" id="IPR022641">
    <property type="entry name" value="CheR_N"/>
</dbReference>
<dbReference type="InterPro" id="IPR022642">
    <property type="entry name" value="CheR_C"/>
</dbReference>
<protein>
    <recommendedName>
        <fullName evidence="2">protein-glutamate O-methyltransferase</fullName>
        <ecNumber evidence="2">2.1.1.80</ecNumber>
    </recommendedName>
</protein>